<protein>
    <submittedName>
        <fullName evidence="1">Uncharacterized protein</fullName>
    </submittedName>
</protein>
<name>A0A645BSQ6_9ZZZZ</name>
<comment type="caution">
    <text evidence="1">The sequence shown here is derived from an EMBL/GenBank/DDBJ whole genome shotgun (WGS) entry which is preliminary data.</text>
</comment>
<reference evidence="1" key="1">
    <citation type="submission" date="2019-08" db="EMBL/GenBank/DDBJ databases">
        <authorList>
            <person name="Kucharzyk K."/>
            <person name="Murdoch R.W."/>
            <person name="Higgins S."/>
            <person name="Loffler F."/>
        </authorList>
    </citation>
    <scope>NUCLEOTIDE SEQUENCE</scope>
</reference>
<gene>
    <name evidence="1" type="ORF">SDC9_111715</name>
</gene>
<sequence length="461" mass="52074">MVDLVGKELILQINADDVRQMGLLDRVIQPCLGAAVREFFATSFHPGILRIEFADPRVRLRLQGFHPFAAQCLSILSHFGIMGNDQAQSAPRQFADDFLLGIGALHLKGVEQFGKFAITPTGNGQHELQWLTAFQADLGERLQVVQRQQAPICHQHHPANRREAFEHRLQGRQQRRRFRRVTGKHLVVDRQAITRLHHTEHHLTSDEAFLGHAEPADIAFLVRGAFRANGGHVVEHHRQFLVDQGTQKISNHGIDLGLMIDQSIHAAQQMLVGDRFHLNARHRYRIQPAQHPEFRFRIAQAIEHHAPNQCLDIDAVPGLAEYTAQLAKAQRFPEFVECPNVAKRTRRFELDCGQWRIQEIRSSGHLEQPGDDGIQAVSQLIQAPKCDQRAMLGLAGVVTEGFDKLEILARTGTGDLEEHANTLPARKCLSNMATKTIDVPLHDFLENRLQTRMAAWATSRK</sequence>
<accession>A0A645BSQ6</accession>
<organism evidence="1">
    <name type="scientific">bioreactor metagenome</name>
    <dbReference type="NCBI Taxonomy" id="1076179"/>
    <lineage>
        <taxon>unclassified sequences</taxon>
        <taxon>metagenomes</taxon>
        <taxon>ecological metagenomes</taxon>
    </lineage>
</organism>
<proteinExistence type="predicted"/>
<evidence type="ECO:0000313" key="1">
    <source>
        <dbReference type="EMBL" id="MPM64824.1"/>
    </source>
</evidence>
<dbReference type="EMBL" id="VSSQ01020171">
    <property type="protein sequence ID" value="MPM64824.1"/>
    <property type="molecule type" value="Genomic_DNA"/>
</dbReference>
<dbReference type="AlphaFoldDB" id="A0A645BSQ6"/>